<sequence>MKIEIVCRLMILFISSPSILCESLNNNVVDKSLESIRKRKSSPPRIRPIILHSPRITNWGNWLDYFSTCPNETFVVGMQLKTDAFHGNHNNGGIADNTALNGVKFLCARTTFTVRASQSSLPDPNSNIVVVNITNQQQKWGKWGRLFMCRKGHVAVGFQLRVRKALPGGSGYGFKMDDVATCNMRLFCSDGQWLEGDGRNEWGRWTRKQQTCPGGYAICSLKTQVESDQFMFDDTALNNIDVGCCPFENDAVHVDDEEEDYIPEKPVADSNLDGSEPNHELPFFQNKAALGCLKILTIVKKAVDYLWAQINDMKKLSRSS</sequence>
<dbReference type="EMBL" id="LNIX01000001">
    <property type="protein sequence ID" value="OXA63068.1"/>
    <property type="molecule type" value="Genomic_DNA"/>
</dbReference>
<comment type="caution">
    <text evidence="2">The sequence shown here is derived from an EMBL/GenBank/DDBJ whole genome shotgun (WGS) entry which is preliminary data.</text>
</comment>
<dbReference type="OMA" id="FENDAVH"/>
<keyword evidence="1" id="KW-0732">Signal</keyword>
<dbReference type="OrthoDB" id="6329319at2759"/>
<evidence type="ECO:0000256" key="1">
    <source>
        <dbReference type="SAM" id="SignalP"/>
    </source>
</evidence>
<keyword evidence="3" id="KW-1185">Reference proteome</keyword>
<dbReference type="InterPro" id="IPR036706">
    <property type="entry name" value="VOMI_sf"/>
</dbReference>
<dbReference type="GO" id="GO:0005615">
    <property type="term" value="C:extracellular space"/>
    <property type="evidence" value="ECO:0007669"/>
    <property type="project" value="TreeGrafter"/>
</dbReference>
<dbReference type="Gene3D" id="2.100.10.20">
    <property type="entry name" value="Vitelline membrane outer layer protein I (VOMI)"/>
    <property type="match status" value="1"/>
</dbReference>
<reference evidence="2 3" key="1">
    <citation type="submission" date="2015-12" db="EMBL/GenBank/DDBJ databases">
        <title>The genome of Folsomia candida.</title>
        <authorList>
            <person name="Faddeeva A."/>
            <person name="Derks M.F."/>
            <person name="Anvar Y."/>
            <person name="Smit S."/>
            <person name="Van Straalen N."/>
            <person name="Roelofs D."/>
        </authorList>
    </citation>
    <scope>NUCLEOTIDE SEQUENCE [LARGE SCALE GENOMIC DNA]</scope>
    <source>
        <strain evidence="2 3">VU population</strain>
        <tissue evidence="2">Whole body</tissue>
    </source>
</reference>
<feature type="chain" id="PRO_5013076137" evidence="1">
    <location>
        <begin position="22"/>
        <end position="320"/>
    </location>
</feature>
<dbReference type="AlphaFoldDB" id="A0A226F0R2"/>
<dbReference type="PANTHER" id="PTHR18841">
    <property type="entry name" value="VITELLINE MEMBRANE OUTER LAYER PROTEIN I-RELATED"/>
    <property type="match status" value="1"/>
</dbReference>
<dbReference type="PANTHER" id="PTHR18841:SF0">
    <property type="entry name" value="VITELLINE MEMBRANE OUTER LAYER 1 HOMOLOG A-RELATED"/>
    <property type="match status" value="1"/>
</dbReference>
<protein>
    <submittedName>
        <fullName evidence="2">Vitelline membrane outer layer protein 1</fullName>
    </submittedName>
</protein>
<dbReference type="Proteomes" id="UP000198287">
    <property type="component" value="Unassembled WGS sequence"/>
</dbReference>
<dbReference type="InterPro" id="IPR005515">
    <property type="entry name" value="VOMI"/>
</dbReference>
<accession>A0A226F0R2</accession>
<evidence type="ECO:0000313" key="3">
    <source>
        <dbReference type="Proteomes" id="UP000198287"/>
    </source>
</evidence>
<dbReference type="Pfam" id="PF03762">
    <property type="entry name" value="VOMI"/>
    <property type="match status" value="1"/>
</dbReference>
<evidence type="ECO:0000313" key="2">
    <source>
        <dbReference type="EMBL" id="OXA63068.1"/>
    </source>
</evidence>
<feature type="signal peptide" evidence="1">
    <location>
        <begin position="1"/>
        <end position="21"/>
    </location>
</feature>
<name>A0A226F0R2_FOLCA</name>
<proteinExistence type="predicted"/>
<dbReference type="SUPFAM" id="SSF51092">
    <property type="entry name" value="Vitelline membrane outer protein-I (VMO-I)"/>
    <property type="match status" value="1"/>
</dbReference>
<dbReference type="STRING" id="158441.A0A226F0R2"/>
<gene>
    <name evidence="2" type="ORF">Fcan01_02734</name>
</gene>
<organism evidence="2 3">
    <name type="scientific">Folsomia candida</name>
    <name type="common">Springtail</name>
    <dbReference type="NCBI Taxonomy" id="158441"/>
    <lineage>
        <taxon>Eukaryota</taxon>
        <taxon>Metazoa</taxon>
        <taxon>Ecdysozoa</taxon>
        <taxon>Arthropoda</taxon>
        <taxon>Hexapoda</taxon>
        <taxon>Collembola</taxon>
        <taxon>Entomobryomorpha</taxon>
        <taxon>Isotomoidea</taxon>
        <taxon>Isotomidae</taxon>
        <taxon>Proisotominae</taxon>
        <taxon>Folsomia</taxon>
    </lineage>
</organism>